<reference evidence="2 3" key="1">
    <citation type="journal article" date="2012" name="Int. J. Syst. Evol. Microbiol.">
        <title>Vibrio caribbeanicus sp. nov., isolated from the marine sponge Scleritoderma cyanea.</title>
        <authorList>
            <person name="Hoffmann M."/>
            <person name="Monday S.R."/>
            <person name="Allard M.W."/>
            <person name="Strain E.A."/>
            <person name="Whittaker P."/>
            <person name="Naum M."/>
            <person name="McCarthy P.J."/>
            <person name="Lopez J.V."/>
            <person name="Fischer M."/>
            <person name="Brown E.W."/>
        </authorList>
    </citation>
    <scope>NUCLEOTIDE SEQUENCE [LARGE SCALE GENOMIC DNA]</scope>
    <source>
        <strain evidence="2 3">ATCC 19109</strain>
    </source>
</reference>
<organism evidence="2 3">
    <name type="scientific">Vibrio tubiashii ATCC 19109</name>
    <dbReference type="NCBI Taxonomy" id="1051646"/>
    <lineage>
        <taxon>Bacteria</taxon>
        <taxon>Pseudomonadati</taxon>
        <taxon>Pseudomonadota</taxon>
        <taxon>Gammaproteobacteria</taxon>
        <taxon>Vibrionales</taxon>
        <taxon>Vibrionaceae</taxon>
        <taxon>Vibrio</taxon>
        <taxon>Vibrio oreintalis group</taxon>
    </lineage>
</organism>
<dbReference type="Proteomes" id="UP000003836">
    <property type="component" value="Unassembled WGS sequence"/>
</dbReference>
<keyword evidence="1" id="KW-0732">Signal</keyword>
<accession>A0ABP2LCK3</accession>
<gene>
    <name evidence="2" type="ORF">VITU9109_25345</name>
</gene>
<dbReference type="RefSeq" id="WP_004748993.1">
    <property type="nucleotide sequence ID" value="NZ_AFWI01000221.1"/>
</dbReference>
<feature type="signal peptide" evidence="1">
    <location>
        <begin position="1"/>
        <end position="19"/>
    </location>
</feature>
<evidence type="ECO:0000256" key="1">
    <source>
        <dbReference type="SAM" id="SignalP"/>
    </source>
</evidence>
<evidence type="ECO:0000313" key="2">
    <source>
        <dbReference type="EMBL" id="EGU46384.1"/>
    </source>
</evidence>
<proteinExistence type="predicted"/>
<sequence length="57" mass="6074">MRTLLALAVAGLLSFSAFAGSTGSTEMGPFVDCKFKDGSMDYIPSEICKMKGGMKLY</sequence>
<dbReference type="EMBL" id="AFWI01000221">
    <property type="protein sequence ID" value="EGU46384.1"/>
    <property type="molecule type" value="Genomic_DNA"/>
</dbReference>
<comment type="caution">
    <text evidence="2">The sequence shown here is derived from an EMBL/GenBank/DDBJ whole genome shotgun (WGS) entry which is preliminary data.</text>
</comment>
<dbReference type="GeneID" id="51989079"/>
<keyword evidence="3" id="KW-1185">Reference proteome</keyword>
<feature type="chain" id="PRO_5045157616" evidence="1">
    <location>
        <begin position="20"/>
        <end position="57"/>
    </location>
</feature>
<protein>
    <submittedName>
        <fullName evidence="2">Uncharacterized protein</fullName>
    </submittedName>
</protein>
<evidence type="ECO:0000313" key="3">
    <source>
        <dbReference type="Proteomes" id="UP000003836"/>
    </source>
</evidence>
<name>A0ABP2LCK3_9VIBR</name>